<proteinExistence type="predicted"/>
<keyword evidence="2" id="KW-1185">Reference proteome</keyword>
<gene>
    <name evidence="1" type="ORF">A0H81_07186</name>
</gene>
<sequence>MLLEGSLIITCDVPRNRSLLGPVYLQGHALCLAFSSLRPATCGRACIMHSPDASAGPDNDLLPLGNNWFIHNPELRTVRLRYEAIPANHCDLPVAEGDERTVVSILLQTNTSEAAVVPCLYQPTLNVRSNYSAEAVGDPVAVLHLTIPECDMQQLDAARHTPTRVPVHVYIGDPLASTTPFDAYNPHKLTLSDSLEPGDPLFCTATERVVVFGAYMHSAEEDAIFGITAGQAVQRDAGFAPHPRLQPRKKHQRRARSSQIALQCLGTTLSSPSPYTVEKAIDMLDESLGSYVGASGDAMLSQRLQARKQQHDAELAVLHDALTHPHDLDVGLACAAEATIRPCNGQLLNFHSLSNAVSRVPESGHSQGSTSSPGSEHTHLLSWALIRMARKSGDNALTLHAYPGDLRSGAAVTMNVHDPHLERPLGPYRDGVVNGAPASIIIRGHLAREWAVFPARGRKGLRFACRGDAGALLMSVVPDESEGRPRPLAMLYAAPERGPYGLVTPLTTILHRIRDITGMKLRFQGRWWRDSYS</sequence>
<reference evidence="1 2" key="1">
    <citation type="submission" date="2016-03" db="EMBL/GenBank/DDBJ databases">
        <title>Whole genome sequencing of Grifola frondosa 9006-11.</title>
        <authorList>
            <person name="Min B."/>
            <person name="Park H."/>
            <person name="Kim J.-G."/>
            <person name="Cho H."/>
            <person name="Oh Y.-L."/>
            <person name="Kong W.-S."/>
            <person name="Choi I.-G."/>
        </authorList>
    </citation>
    <scope>NUCLEOTIDE SEQUENCE [LARGE SCALE GENOMIC DNA]</scope>
    <source>
        <strain evidence="1 2">9006-11</strain>
    </source>
</reference>
<accession>A0A1C7M975</accession>
<dbReference type="EMBL" id="LUGG01000007">
    <property type="protein sequence ID" value="OBZ72929.1"/>
    <property type="molecule type" value="Genomic_DNA"/>
</dbReference>
<comment type="caution">
    <text evidence="1">The sequence shown here is derived from an EMBL/GenBank/DDBJ whole genome shotgun (WGS) entry which is preliminary data.</text>
</comment>
<name>A0A1C7M975_GRIFR</name>
<evidence type="ECO:0000313" key="2">
    <source>
        <dbReference type="Proteomes" id="UP000092993"/>
    </source>
</evidence>
<dbReference type="AlphaFoldDB" id="A0A1C7M975"/>
<protein>
    <submittedName>
        <fullName evidence="1">Uncharacterized protein</fullName>
    </submittedName>
</protein>
<dbReference type="Proteomes" id="UP000092993">
    <property type="component" value="Unassembled WGS sequence"/>
</dbReference>
<dbReference type="OMA" id="HTHLLSW"/>
<evidence type="ECO:0000313" key="1">
    <source>
        <dbReference type="EMBL" id="OBZ72929.1"/>
    </source>
</evidence>
<organism evidence="1 2">
    <name type="scientific">Grifola frondosa</name>
    <name type="common">Maitake</name>
    <name type="synonym">Polyporus frondosus</name>
    <dbReference type="NCBI Taxonomy" id="5627"/>
    <lineage>
        <taxon>Eukaryota</taxon>
        <taxon>Fungi</taxon>
        <taxon>Dikarya</taxon>
        <taxon>Basidiomycota</taxon>
        <taxon>Agaricomycotina</taxon>
        <taxon>Agaricomycetes</taxon>
        <taxon>Polyporales</taxon>
        <taxon>Grifolaceae</taxon>
        <taxon>Grifola</taxon>
    </lineage>
</organism>
<dbReference type="OrthoDB" id="2797088at2759"/>